<comment type="caution">
    <text evidence="2">The sequence shown here is derived from an EMBL/GenBank/DDBJ whole genome shotgun (WGS) entry which is preliminary data.</text>
</comment>
<dbReference type="RefSeq" id="WP_200747908.1">
    <property type="nucleotide sequence ID" value="NZ_JAEOAH010000003.1"/>
</dbReference>
<feature type="chain" id="PRO_5045912607" evidence="1">
    <location>
        <begin position="28"/>
        <end position="100"/>
    </location>
</feature>
<proteinExistence type="predicted"/>
<evidence type="ECO:0000256" key="1">
    <source>
        <dbReference type="SAM" id="SignalP"/>
    </source>
</evidence>
<evidence type="ECO:0000313" key="3">
    <source>
        <dbReference type="Proteomes" id="UP000618943"/>
    </source>
</evidence>
<accession>A0ABS1H3A4</accession>
<sequence length="100" mass="10761">MKKLSTLFGIGALSVVLFTGVPNHSFATSSTPDSVTDATYSKFVSVNKYYDGKVTPRQTITYNSHGYSGTLTLDDYAYDGTMTLASYSGYVNCSGLCPIE</sequence>
<dbReference type="EMBL" id="JAEOAH010000003">
    <property type="protein sequence ID" value="MBK3493900.1"/>
    <property type="molecule type" value="Genomic_DNA"/>
</dbReference>
<gene>
    <name evidence="2" type="ORF">JFL43_03310</name>
</gene>
<keyword evidence="3" id="KW-1185">Reference proteome</keyword>
<dbReference type="Proteomes" id="UP000618943">
    <property type="component" value="Unassembled WGS sequence"/>
</dbReference>
<protein>
    <submittedName>
        <fullName evidence="2">Uncharacterized protein</fullName>
    </submittedName>
</protein>
<name>A0ABS1H3A4_9BACL</name>
<reference evidence="2 3" key="1">
    <citation type="submission" date="2020-12" db="EMBL/GenBank/DDBJ databases">
        <title>YIM B01967 draft genome.</title>
        <authorList>
            <person name="Yan X."/>
        </authorList>
    </citation>
    <scope>NUCLEOTIDE SEQUENCE [LARGE SCALE GENOMIC DNA]</scope>
    <source>
        <strain evidence="2 3">YIM B01967</strain>
    </source>
</reference>
<organism evidence="2 3">
    <name type="scientific">Viridibacillus soli</name>
    <dbReference type="NCBI Taxonomy" id="2798301"/>
    <lineage>
        <taxon>Bacteria</taxon>
        <taxon>Bacillati</taxon>
        <taxon>Bacillota</taxon>
        <taxon>Bacilli</taxon>
        <taxon>Bacillales</taxon>
        <taxon>Caryophanaceae</taxon>
        <taxon>Viridibacillus</taxon>
    </lineage>
</organism>
<keyword evidence="1" id="KW-0732">Signal</keyword>
<feature type="signal peptide" evidence="1">
    <location>
        <begin position="1"/>
        <end position="27"/>
    </location>
</feature>
<evidence type="ECO:0000313" key="2">
    <source>
        <dbReference type="EMBL" id="MBK3493900.1"/>
    </source>
</evidence>